<evidence type="ECO:0000313" key="12">
    <source>
        <dbReference type="Proteomes" id="UP000284375"/>
    </source>
</evidence>
<feature type="region of interest" description="Disordered" evidence="9">
    <location>
        <begin position="590"/>
        <end position="611"/>
    </location>
</feature>
<feature type="compositionally biased region" description="Low complexity" evidence="9">
    <location>
        <begin position="596"/>
        <end position="605"/>
    </location>
</feature>
<feature type="region of interest" description="Disordered" evidence="9">
    <location>
        <begin position="1679"/>
        <end position="1777"/>
    </location>
</feature>
<dbReference type="OrthoDB" id="2020972at2759"/>
<evidence type="ECO:0000256" key="6">
    <source>
        <dbReference type="ARBA" id="ARBA00022840"/>
    </source>
</evidence>
<dbReference type="InterPro" id="IPR056026">
    <property type="entry name" value="DUF7607"/>
</dbReference>
<dbReference type="Proteomes" id="UP000284375">
    <property type="component" value="Unassembled WGS sequence"/>
</dbReference>
<feature type="compositionally biased region" description="Basic and acidic residues" evidence="9">
    <location>
        <begin position="1734"/>
        <end position="1750"/>
    </location>
</feature>
<evidence type="ECO:0000256" key="1">
    <source>
        <dbReference type="ARBA" id="ARBA00004123"/>
    </source>
</evidence>
<protein>
    <recommendedName>
        <fullName evidence="10">Helicase ATP-binding domain-containing protein</fullName>
    </recommendedName>
</protein>
<evidence type="ECO:0000256" key="7">
    <source>
        <dbReference type="ARBA" id="ARBA00023125"/>
    </source>
</evidence>
<comment type="caution">
    <text evidence="11">The sequence shown here is derived from an EMBL/GenBank/DDBJ whole genome shotgun (WGS) entry which is preliminary data.</text>
</comment>
<dbReference type="CDD" id="cd18793">
    <property type="entry name" value="SF2_C_SNF"/>
    <property type="match status" value="1"/>
</dbReference>
<feature type="region of interest" description="Disordered" evidence="9">
    <location>
        <begin position="216"/>
        <end position="252"/>
    </location>
</feature>
<dbReference type="SUPFAM" id="SSF52540">
    <property type="entry name" value="P-loop containing nucleoside triphosphate hydrolases"/>
    <property type="match status" value="2"/>
</dbReference>
<feature type="region of interest" description="Disordered" evidence="9">
    <location>
        <begin position="1351"/>
        <end position="1422"/>
    </location>
</feature>
<feature type="region of interest" description="Disordered" evidence="9">
    <location>
        <begin position="759"/>
        <end position="786"/>
    </location>
</feature>
<dbReference type="Pfam" id="PF00176">
    <property type="entry name" value="SNF2-rel_dom"/>
    <property type="match status" value="1"/>
</dbReference>
<accession>A0A423VCC8</accession>
<feature type="region of interest" description="Disordered" evidence="9">
    <location>
        <begin position="1163"/>
        <end position="1188"/>
    </location>
</feature>
<keyword evidence="3" id="KW-0547">Nucleotide-binding</keyword>
<comment type="subcellular location">
    <subcellularLocation>
        <location evidence="1">Nucleus</location>
    </subcellularLocation>
</comment>
<proteinExistence type="inferred from homology"/>
<reference evidence="11 12" key="1">
    <citation type="submission" date="2015-09" db="EMBL/GenBank/DDBJ databases">
        <title>Host preference determinants of Valsa canker pathogens revealed by comparative genomics.</title>
        <authorList>
            <person name="Yin Z."/>
            <person name="Huang L."/>
        </authorList>
    </citation>
    <scope>NUCLEOTIDE SEQUENCE [LARGE SCALE GENOMIC DNA]</scope>
    <source>
        <strain evidence="11 12">YSFL</strain>
    </source>
</reference>
<dbReference type="GO" id="GO:0005634">
    <property type="term" value="C:nucleus"/>
    <property type="evidence" value="ECO:0007669"/>
    <property type="project" value="UniProtKB-SubCell"/>
</dbReference>
<keyword evidence="4" id="KW-0378">Hydrolase</keyword>
<comment type="similarity">
    <text evidence="2">Belongs to the SNF2/RAD54 helicase family.</text>
</comment>
<dbReference type="Gene3D" id="3.40.50.10810">
    <property type="entry name" value="Tandem AAA-ATPase domain"/>
    <property type="match status" value="1"/>
</dbReference>
<feature type="compositionally biased region" description="Low complexity" evidence="9">
    <location>
        <begin position="1370"/>
        <end position="1403"/>
    </location>
</feature>
<keyword evidence="6" id="KW-0067">ATP-binding</keyword>
<dbReference type="Gene3D" id="1.10.150.50">
    <property type="entry name" value="Transcription Factor, Ets-1"/>
    <property type="match status" value="1"/>
</dbReference>
<dbReference type="EMBL" id="LJZO01000065">
    <property type="protein sequence ID" value="ROV88620.1"/>
    <property type="molecule type" value="Genomic_DNA"/>
</dbReference>
<keyword evidence="7" id="KW-0238">DNA-binding</keyword>
<feature type="compositionally biased region" description="Basic residues" evidence="9">
    <location>
        <begin position="1751"/>
        <end position="1760"/>
    </location>
</feature>
<feature type="region of interest" description="Disordered" evidence="9">
    <location>
        <begin position="536"/>
        <end position="559"/>
    </location>
</feature>
<evidence type="ECO:0000256" key="4">
    <source>
        <dbReference type="ARBA" id="ARBA00022801"/>
    </source>
</evidence>
<dbReference type="GO" id="GO:0005524">
    <property type="term" value="F:ATP binding"/>
    <property type="evidence" value="ECO:0007669"/>
    <property type="project" value="UniProtKB-KW"/>
</dbReference>
<name>A0A423VCC8_CYTCH</name>
<dbReference type="SMART" id="SM00487">
    <property type="entry name" value="DEXDc"/>
    <property type="match status" value="1"/>
</dbReference>
<dbReference type="Gene3D" id="3.40.50.300">
    <property type="entry name" value="P-loop containing nucleotide triphosphate hydrolases"/>
    <property type="match status" value="1"/>
</dbReference>
<dbReference type="Pfam" id="PF24580">
    <property type="entry name" value="DUF7607"/>
    <property type="match status" value="1"/>
</dbReference>
<feature type="compositionally biased region" description="Low complexity" evidence="9">
    <location>
        <begin position="229"/>
        <end position="240"/>
    </location>
</feature>
<feature type="domain" description="Helicase ATP-binding" evidence="10">
    <location>
        <begin position="851"/>
        <end position="1038"/>
    </location>
</feature>
<evidence type="ECO:0000256" key="8">
    <source>
        <dbReference type="ARBA" id="ARBA00023242"/>
    </source>
</evidence>
<keyword evidence="8" id="KW-0539">Nucleus</keyword>
<sequence length="1777" mass="198820">MTEGPKKDDPFYWDVERVIKELCTTDRTWKPTPNAKFPDPIKLAEKLRDGEFDGETLLMSTEEGLWHHLGITKPKPQAALRYAIQQFRHRSKGYKKWMKFEDGGIDDTESDKDNHRSHRQQSDALQQAFTPVSDIGGAATAQQVDAVQNDADAMEIVRDLAEPEPPRKKRRLALTAMVTTDRSSLPQGQHFNIAAIPTEADTMSFIPAGADNILSTVERPGNSSPFPYQAQSALQDSDSLSDPRRGPEVLPEDVEVSCISKPGAYWGNGKLLKSDIINPLTTADADPTLGFGWGRPKPFGKARKRYVCSIVQKHLLYPEQRPVPEEDDVLPAYGESDNESDAQWDEVHREMQEEEEEVRLEKEEVLGLEPSEVDACLEKMIEECVATWHETRLPKEKPRAYSMWQEVRKNRTRRVDVQILSTKVRRLEKGLNKRLQSLKDNHYTSEEDLRRMSETLEPYIWPIEYFRWLIGILSSPNPPEKVALPKAQVQRKPKSRSVGDSIDIWSEDELEDQMGDFIVNDEPSQETDLREDTLEPPMDAMDIDQPAQDTPADPAQSFVSSTDENIEMHDLTNIDHDSDVNDQILPNLVIPRRSKPASSRASPASEGPPLTDWRAIVKKGGQHWESKRDFKRLMINIIWTQPPAMRKKLFETVRSLERDEFWHRVIERHSKREDGTFEKVDQQDFLFPHSVLLLRRLFHLHVQGCSSSSSPLRPWETIPSLKWALENIHYFGSFWEFLNTIVARHAPPPSDNFQVQLTPAAQRKQRKRQYQEEQDASQQFRERDLRRQREQQARRLQLRRQVQGSEISQEQSRLIINESKLDGQNLVYVHPHIAPLIKDHQIDGVRFMWDQLLSESSQGCLLAHTMGLGKTMQVITLLTAIQQAAKSSDPKISCQIPDHLKRSSTIILCPSGLLNNWMDELLYWAPEGLLGELFSVDATLTEKERAATVQDWAQRGGVLIIGYTMLTQISAREDVLQLLLDKPSIVISDEAHTLKNQSSKISEIASRFQTHSRLALTGSPLANNVGEYYAMIEWVAPDFLGDKKWFNTAYTAPIAHGLYEDSGKAERRKAKIRLAALRTLVAPKVHRRTVATLKDSLPPKKEFIIHLDIRSVQREVYLTYLRGVQGKLKGDEEVVDVTSMWSLIKTLGPLLAHPSLLHAKLRNVQRRRKEPNTKTSVNEENGEGSVDLLPPQVVSDTLKALTAHPEYKELKTSFKMLALFKILDEAVKLGENVLLFSQSLPTLDFIQDVCIREHRPFKRLDGNTKVASRQSQPQQLQHEDLSAYRGQDSILDGLIGSSEVSEGISSICTTETFEEEDTQRLPDEDQREAEDLARKSALKMYPAGEQVHYYQPPQSTQEVRPVPVPAFSTSTPSVQPQASASAPAPAASAAATGATPGATSSATLARTHAKAVPPSVTRAPGCHPRTFGATSTTEAQALFDPVLNTPRANIATQATSTGYLYQAPSPQFPIGGRYTVMNSAAGAALTTSTPQQQLVHTSNPGPDARPQGVQLAARPITTDGATGPGALTAVAPGDATLPQGMSPISLGTTQLGHASTTAGAGNASLLQDNAPIMMDTTVRRGTPSSSDAGMRYFRGQLERQAPAQFRYQVPIVMTQLNQHLTGGHMQRQVAWNALGGHLQNRPDRAEAILRGAIPLDRVAEYARTGNPALGSLLDAANLVPGNRDTKDPDHTQRMLQRSISSDDRQNGESSLKAQDMAAIREVYKNRQSKSQKPGKPEELEKPREVKSEKAGRRRERRRRTMSVVGPGSAVDPLVIDD</sequence>
<dbReference type="GO" id="GO:0003677">
    <property type="term" value="F:DNA binding"/>
    <property type="evidence" value="ECO:0007669"/>
    <property type="project" value="UniProtKB-KW"/>
</dbReference>
<dbReference type="STRING" id="252740.A0A423VCC8"/>
<evidence type="ECO:0000256" key="5">
    <source>
        <dbReference type="ARBA" id="ARBA00022806"/>
    </source>
</evidence>
<dbReference type="InterPro" id="IPR038718">
    <property type="entry name" value="SNF2-like_sf"/>
</dbReference>
<dbReference type="InterPro" id="IPR044574">
    <property type="entry name" value="ARIP4-like"/>
</dbReference>
<keyword evidence="5" id="KW-0347">Helicase</keyword>
<dbReference type="InterPro" id="IPR000330">
    <property type="entry name" value="SNF2_N"/>
</dbReference>
<keyword evidence="12" id="KW-1185">Reference proteome</keyword>
<dbReference type="PANTHER" id="PTHR45797">
    <property type="entry name" value="RAD54-LIKE"/>
    <property type="match status" value="1"/>
</dbReference>
<dbReference type="PANTHER" id="PTHR45797:SF1">
    <property type="entry name" value="HELICASE ARIP4"/>
    <property type="match status" value="1"/>
</dbReference>
<dbReference type="InterPro" id="IPR014001">
    <property type="entry name" value="Helicase_ATP-bd"/>
</dbReference>
<dbReference type="PROSITE" id="PS51192">
    <property type="entry name" value="HELICASE_ATP_BIND_1"/>
    <property type="match status" value="1"/>
</dbReference>
<dbReference type="GO" id="GO:0016887">
    <property type="term" value="F:ATP hydrolysis activity"/>
    <property type="evidence" value="ECO:0007669"/>
    <property type="project" value="InterPro"/>
</dbReference>
<evidence type="ECO:0000256" key="3">
    <source>
        <dbReference type="ARBA" id="ARBA00022741"/>
    </source>
</evidence>
<gene>
    <name evidence="11" type="ORF">VSDG_09163</name>
</gene>
<evidence type="ECO:0000256" key="9">
    <source>
        <dbReference type="SAM" id="MobiDB-lite"/>
    </source>
</evidence>
<evidence type="ECO:0000256" key="2">
    <source>
        <dbReference type="ARBA" id="ARBA00007025"/>
    </source>
</evidence>
<evidence type="ECO:0000259" key="10">
    <source>
        <dbReference type="PROSITE" id="PS51192"/>
    </source>
</evidence>
<dbReference type="GO" id="GO:0004386">
    <property type="term" value="F:helicase activity"/>
    <property type="evidence" value="ECO:0007669"/>
    <property type="project" value="UniProtKB-KW"/>
</dbReference>
<evidence type="ECO:0000313" key="11">
    <source>
        <dbReference type="EMBL" id="ROV88620.1"/>
    </source>
</evidence>
<feature type="compositionally biased region" description="Polar residues" evidence="9">
    <location>
        <begin position="1487"/>
        <end position="1500"/>
    </location>
</feature>
<organism evidence="11 12">
    <name type="scientific">Cytospora chrysosperma</name>
    <name type="common">Cytospora canker fungus</name>
    <name type="synonym">Sphaeria chrysosperma</name>
    <dbReference type="NCBI Taxonomy" id="252740"/>
    <lineage>
        <taxon>Eukaryota</taxon>
        <taxon>Fungi</taxon>
        <taxon>Dikarya</taxon>
        <taxon>Ascomycota</taxon>
        <taxon>Pezizomycotina</taxon>
        <taxon>Sordariomycetes</taxon>
        <taxon>Sordariomycetidae</taxon>
        <taxon>Diaporthales</taxon>
        <taxon>Cytosporaceae</taxon>
        <taxon>Cytospora</taxon>
    </lineage>
</organism>
<dbReference type="InterPro" id="IPR027417">
    <property type="entry name" value="P-loop_NTPase"/>
</dbReference>
<dbReference type="InterPro" id="IPR013761">
    <property type="entry name" value="SAM/pointed_sf"/>
</dbReference>
<feature type="compositionally biased region" description="Basic and acidic residues" evidence="9">
    <location>
        <begin position="1683"/>
        <end position="1692"/>
    </location>
</feature>
<dbReference type="InterPro" id="IPR049730">
    <property type="entry name" value="SNF2/RAD54-like_C"/>
</dbReference>
<feature type="region of interest" description="Disordered" evidence="9">
    <location>
        <begin position="1487"/>
        <end position="1507"/>
    </location>
</feature>